<organism evidence="2 3">
    <name type="scientific">Geodermatophilus obscurus</name>
    <dbReference type="NCBI Taxonomy" id="1861"/>
    <lineage>
        <taxon>Bacteria</taxon>
        <taxon>Bacillati</taxon>
        <taxon>Actinomycetota</taxon>
        <taxon>Actinomycetes</taxon>
        <taxon>Geodermatophilales</taxon>
        <taxon>Geodermatophilaceae</taxon>
        <taxon>Geodermatophilus</taxon>
    </lineage>
</organism>
<dbReference type="Proteomes" id="UP000184428">
    <property type="component" value="Unassembled WGS sequence"/>
</dbReference>
<evidence type="ECO:0000313" key="3">
    <source>
        <dbReference type="Proteomes" id="UP000184428"/>
    </source>
</evidence>
<dbReference type="EMBL" id="FRDM01000001">
    <property type="protein sequence ID" value="SHN53165.1"/>
    <property type="molecule type" value="Genomic_DNA"/>
</dbReference>
<reference evidence="2 3" key="1">
    <citation type="submission" date="2016-12" db="EMBL/GenBank/DDBJ databases">
        <authorList>
            <person name="Song W.-J."/>
            <person name="Kurnit D.M."/>
        </authorList>
    </citation>
    <scope>NUCLEOTIDE SEQUENCE [LARGE SCALE GENOMIC DNA]</scope>
    <source>
        <strain evidence="2 3">DSM 43162</strain>
    </source>
</reference>
<sequence length="472" mass="51711">MDYDVTRTTDRSLSLSRNALLQTCLLFGGPGAGKTHLFKKMLEKALTHEPTPGCLLLDPKGVLAEWLPDYLRTIGRQDDLLLISPRDRDQHCNLLNLPLEPAHIGRLVAEVVMAEAGPIEPGWLVLTADLLESAAVVMAAAARLQLAKAKRDGKASPSAEPDRLTPNTLLRSVLHQVNLNIGKDRTVRSYLAHEWAKHILGLRRSSAAVDADETLAAARLDEFYTTTEANQRRYVRQAVEASFGELLRERWDWLSHPQAPNLYEGIHHNHKVVVVSIGQGSPAFQRSLCTLMKAGYQQTVLSSLTEGGTQSGRRRKGFSILACDEYAQVATEGRSGLVSDASFFSLSREAGCMALLALQSLATGRSRFDPTIRDRWEGILGNVGLRVFLRLNDLETAKLASEFVGRRKTLRQIATRGVSTDGTSVSESSVVLEAELAPPTVFTNDFGRGTALVQGTVDTTRPNIAEFVRVPA</sequence>
<proteinExistence type="predicted"/>
<gene>
    <name evidence="2" type="ORF">SAMN05660350_00467</name>
</gene>
<name>A0A1M7S4C6_9ACTN</name>
<dbReference type="InterPro" id="IPR027417">
    <property type="entry name" value="P-loop_NTPase"/>
</dbReference>
<dbReference type="RefSeq" id="WP_072912433.1">
    <property type="nucleotide sequence ID" value="NZ_FRDM01000001.1"/>
</dbReference>
<dbReference type="InterPro" id="IPR032689">
    <property type="entry name" value="TraG-D_C"/>
</dbReference>
<dbReference type="SUPFAM" id="SSF52540">
    <property type="entry name" value="P-loop containing nucleoside triphosphate hydrolases"/>
    <property type="match status" value="1"/>
</dbReference>
<protein>
    <submittedName>
        <fullName evidence="2">AAA-like domain-containing protein</fullName>
    </submittedName>
</protein>
<dbReference type="Gene3D" id="3.40.50.300">
    <property type="entry name" value="P-loop containing nucleotide triphosphate hydrolases"/>
    <property type="match status" value="2"/>
</dbReference>
<dbReference type="Pfam" id="PF12696">
    <property type="entry name" value="TraG-D_C"/>
    <property type="match status" value="1"/>
</dbReference>
<dbReference type="AlphaFoldDB" id="A0A1M7S4C6"/>
<evidence type="ECO:0000259" key="1">
    <source>
        <dbReference type="Pfam" id="PF12696"/>
    </source>
</evidence>
<feature type="domain" description="TraD/TraG TraM recognition site" evidence="1">
    <location>
        <begin position="343"/>
        <end position="429"/>
    </location>
</feature>
<accession>A0A1M7S4C6</accession>
<evidence type="ECO:0000313" key="2">
    <source>
        <dbReference type="EMBL" id="SHN53165.1"/>
    </source>
</evidence>